<comment type="caution">
    <text evidence="2">The sequence shown here is derived from an EMBL/GenBank/DDBJ whole genome shotgun (WGS) entry which is preliminary data.</text>
</comment>
<feature type="compositionally biased region" description="Polar residues" evidence="1">
    <location>
        <begin position="343"/>
        <end position="352"/>
    </location>
</feature>
<evidence type="ECO:0000313" key="3">
    <source>
        <dbReference type="Proteomes" id="UP000597762"/>
    </source>
</evidence>
<feature type="compositionally biased region" description="Polar residues" evidence="1">
    <location>
        <begin position="404"/>
        <end position="420"/>
    </location>
</feature>
<dbReference type="AlphaFoldDB" id="A0A812BJF3"/>
<protein>
    <submittedName>
        <fullName evidence="2">Uncharacterized protein</fullName>
    </submittedName>
</protein>
<feature type="compositionally biased region" description="Polar residues" evidence="1">
    <location>
        <begin position="274"/>
        <end position="284"/>
    </location>
</feature>
<feature type="compositionally biased region" description="Basic and acidic residues" evidence="1">
    <location>
        <begin position="285"/>
        <end position="295"/>
    </location>
</feature>
<dbReference type="OrthoDB" id="10007483at2759"/>
<sequence>MQITREGLNMLTPDGNGQGHQLKSTLYKFQQVSYVEAVLFTHKNNSRKTQFAFMPLDEKRAVTSPEKLFSTLEKKNSYLLKMNHQPIVVCLMRRQAGVKALDCHVFISLSPTDAMKIVDSFTHMEQLASQSEYKGEFRTVPPKANAPPPGSPWDGVHRPDYRPYTNPAYPASAIPDSNHPHDGRYQLRDEHFRGNVGADKLPKTSEQQISASFGGLNYHNHHPMAAGVAGGPMPNYPPRGYGEIQERGRPISSYFNQSSSQQQSPHQPPLSASHNLPVNHSRGSSYEERMRDYPPDPRYSYPRYEPMPISHSQDEQLWNAPGASPYERQTNDHGRPLSVAHAPQNNYNLAGSNNIAPMGRIDPRQALSTTDLPSQITRNSGVNAGPYSHIQEASHIPRREVRSASPTNSGPAFSASNLESRQQLNETNTAGGLTEAHSKPVAKVPPHKIAGVKVLPSSFELPKRPISPKPTYKNDDDPFWEKQKVQFRNQATNNNNNNVPNNRYSNQFPLNNYGDYQHPGAAVINTKPGNYSQSPASDYYRNSSALPVSQSDIYSHYNNRYSHEYGNQNGNPPFVDRRYIGADFGGPPGMERRPHSYYDGDQSKTSGEKRKSEQANGAGDDMMRKKEAEIASMFQHMEIPSGNPRVPRYASQADLNFEQSLGYYP</sequence>
<feature type="region of interest" description="Disordered" evidence="1">
    <location>
        <begin position="393"/>
        <end position="420"/>
    </location>
</feature>
<evidence type="ECO:0000256" key="1">
    <source>
        <dbReference type="SAM" id="MobiDB-lite"/>
    </source>
</evidence>
<reference evidence="2" key="1">
    <citation type="submission" date="2021-01" db="EMBL/GenBank/DDBJ databases">
        <authorList>
            <person name="Li R."/>
            <person name="Bekaert M."/>
        </authorList>
    </citation>
    <scope>NUCLEOTIDE SEQUENCE</scope>
    <source>
        <strain evidence="2">Farmed</strain>
    </source>
</reference>
<gene>
    <name evidence="2" type="ORF">SPHA_18728</name>
</gene>
<evidence type="ECO:0000313" key="2">
    <source>
        <dbReference type="EMBL" id="CAE1232827.1"/>
    </source>
</evidence>
<feature type="region of interest" description="Disordered" evidence="1">
    <location>
        <begin position="581"/>
        <end position="651"/>
    </location>
</feature>
<accession>A0A812BJF3</accession>
<dbReference type="Proteomes" id="UP000597762">
    <property type="component" value="Unassembled WGS sequence"/>
</dbReference>
<proteinExistence type="predicted"/>
<dbReference type="EMBL" id="CAHIKZ030000676">
    <property type="protein sequence ID" value="CAE1232827.1"/>
    <property type="molecule type" value="Genomic_DNA"/>
</dbReference>
<feature type="compositionally biased region" description="Basic and acidic residues" evidence="1">
    <location>
        <begin position="590"/>
        <end position="613"/>
    </location>
</feature>
<dbReference type="PANTHER" id="PTHR21219">
    <property type="entry name" value="FI19613P1"/>
    <property type="match status" value="1"/>
</dbReference>
<name>A0A812BJF3_ACAPH</name>
<organism evidence="2 3">
    <name type="scientific">Acanthosepion pharaonis</name>
    <name type="common">Pharaoh cuttlefish</name>
    <name type="synonym">Sepia pharaonis</name>
    <dbReference type="NCBI Taxonomy" id="158019"/>
    <lineage>
        <taxon>Eukaryota</taxon>
        <taxon>Metazoa</taxon>
        <taxon>Spiralia</taxon>
        <taxon>Lophotrochozoa</taxon>
        <taxon>Mollusca</taxon>
        <taxon>Cephalopoda</taxon>
        <taxon>Coleoidea</taxon>
        <taxon>Decapodiformes</taxon>
        <taxon>Sepiida</taxon>
        <taxon>Sepiina</taxon>
        <taxon>Sepiidae</taxon>
        <taxon>Acanthosepion</taxon>
    </lineage>
</organism>
<feature type="region of interest" description="Disordered" evidence="1">
    <location>
        <begin position="254"/>
        <end position="352"/>
    </location>
</feature>
<dbReference type="PANTHER" id="PTHR21219:SF4">
    <property type="entry name" value="PID DOMAIN-CONTAINING PROTEIN"/>
    <property type="match status" value="1"/>
</dbReference>
<feature type="compositionally biased region" description="Low complexity" evidence="1">
    <location>
        <begin position="254"/>
        <end position="273"/>
    </location>
</feature>
<keyword evidence="3" id="KW-1185">Reference proteome</keyword>